<dbReference type="AlphaFoldDB" id="C5A3K6"/>
<dbReference type="STRING" id="593117.TGAM_0316"/>
<evidence type="ECO:0000313" key="3">
    <source>
        <dbReference type="Proteomes" id="UP000001488"/>
    </source>
</evidence>
<dbReference type="EMBL" id="CP001398">
    <property type="protein sequence ID" value="ACS32818.1"/>
    <property type="molecule type" value="Genomic_DNA"/>
</dbReference>
<dbReference type="KEGG" id="tga:TGAM_0316"/>
<reference evidence="2 3" key="1">
    <citation type="journal article" date="2007" name="Genome Biol.">
        <title>Genome analysis and genome-wide proteomics of Thermococcus gammatolerans, the most radioresistant organism known amongst the Archaea.</title>
        <authorList>
            <person name="Zivanovic Y."/>
            <person name="Armengaud J."/>
            <person name="Lagorce A."/>
            <person name="Leplat C."/>
            <person name="Guerin P."/>
            <person name="Dutertre M."/>
            <person name="Anthouard V."/>
            <person name="Forterre P."/>
            <person name="Wincker P."/>
            <person name="Confalonieri F."/>
        </authorList>
    </citation>
    <scope>NUCLEOTIDE SEQUENCE [LARGE SCALE GENOMIC DNA]</scope>
    <source>
        <strain evidence="3">DSM 15229 / JCM 11827 / EJ3</strain>
    </source>
</reference>
<protein>
    <submittedName>
        <fullName evidence="2">SSV1 integrase-like protein, N-fragment</fullName>
    </submittedName>
</protein>
<accession>C5A3K6</accession>
<name>C5A3K6_THEGJ</name>
<dbReference type="PaxDb" id="593117-TGAM_0316"/>
<dbReference type="Proteomes" id="UP000001488">
    <property type="component" value="Chromosome"/>
</dbReference>
<evidence type="ECO:0000313" key="2">
    <source>
        <dbReference type="EMBL" id="ACS32818.1"/>
    </source>
</evidence>
<gene>
    <name evidence="2" type="ordered locus">TGAM_0316</name>
</gene>
<feature type="region of interest" description="Disordered" evidence="1">
    <location>
        <begin position="34"/>
        <end position="57"/>
    </location>
</feature>
<organism evidence="2 3">
    <name type="scientific">Thermococcus gammatolerans (strain DSM 15229 / JCM 11827 / EJ3)</name>
    <dbReference type="NCBI Taxonomy" id="593117"/>
    <lineage>
        <taxon>Archaea</taxon>
        <taxon>Methanobacteriati</taxon>
        <taxon>Methanobacteriota</taxon>
        <taxon>Thermococci</taxon>
        <taxon>Thermococcales</taxon>
        <taxon>Thermococcaceae</taxon>
        <taxon>Thermococcus</taxon>
    </lineage>
</organism>
<proteinExistence type="predicted"/>
<dbReference type="HOGENOM" id="CLU_2985865_0_0_2"/>
<dbReference type="AntiFam" id="ANF00011">
    <property type="entry name" value="tRNA translation"/>
</dbReference>
<sequence>MEEGRSFPQPFPEAVAKFCQKRFLWWTGRDLNPRPPPCEGGARTRLSYRPTPAYSGD</sequence>
<keyword evidence="3" id="KW-1185">Reference proteome</keyword>
<evidence type="ECO:0000256" key="1">
    <source>
        <dbReference type="SAM" id="MobiDB-lite"/>
    </source>
</evidence>